<evidence type="ECO:0000259" key="6">
    <source>
        <dbReference type="Pfam" id="PF01494"/>
    </source>
</evidence>
<sequence>MPSQVSLTIIIVGAGPSGNTTAAALASDGHQVTVLERNSQLQTRGGNLIVQPSAVKCLNLIGVSESLDKVAVETASEFLWRWKDDVPFTETKAIPDGTIRKPTDRPSLQRITYEAAINAGAKYLFKKPVVKVIEEKNGKILVVAEDGSDYLADMVIGADGIKSRVRELMFPGNNMSPIMTPECIFQTEVDIGRVQKDPVAAPLGVRSHHLMFGPGLYCVGRPTAHGTVRILLCNMNYGLPSEDADLGGTWNSDGDPEEIREMFKGFGAPLRAYIECVIRGGYPIDKWHIATAPKMTTWLGFGGRCILLGDAAHAMLPHTAQGVSQGIEDGLALSTALRWLDKRENLSAVLGKWEALRKPRAEKMFNVGHQNIAMFTLPDGPEQEARDQKLLATGFTGQPTDWESIQMDENAPRMTPQYTKWAMCYDVVAEMLDDHSLGDGLGDNGFYESYWIWKKYKSAFKSRRVL</sequence>
<dbReference type="OrthoDB" id="420606at2759"/>
<name>T0JTF3_COLGC</name>
<comment type="caution">
    <text evidence="7">The sequence shown here is derived from an EMBL/GenBank/DDBJ whole genome shotgun (WGS) entry which is preliminary data.</text>
</comment>
<dbReference type="PANTHER" id="PTHR13789">
    <property type="entry name" value="MONOOXYGENASE"/>
    <property type="match status" value="1"/>
</dbReference>
<accession>T0JTF3</accession>
<proteinExistence type="inferred from homology"/>
<dbReference type="GO" id="GO:0071949">
    <property type="term" value="F:FAD binding"/>
    <property type="evidence" value="ECO:0007669"/>
    <property type="project" value="InterPro"/>
</dbReference>
<evidence type="ECO:0000256" key="1">
    <source>
        <dbReference type="ARBA" id="ARBA00007992"/>
    </source>
</evidence>
<dbReference type="PANTHER" id="PTHR13789:SF147">
    <property type="entry name" value="PUTATIVE (AFU_ORTHOLOGUE AFUA_2G01950)-RELATED"/>
    <property type="match status" value="1"/>
</dbReference>
<gene>
    <name evidence="7" type="ORF">CGLO_17544</name>
</gene>
<dbReference type="InterPro" id="IPR002938">
    <property type="entry name" value="FAD-bd"/>
</dbReference>
<dbReference type="EMBL" id="AMYD01004176">
    <property type="protein sequence ID" value="EQB43763.1"/>
    <property type="molecule type" value="Genomic_DNA"/>
</dbReference>
<evidence type="ECO:0000256" key="5">
    <source>
        <dbReference type="ARBA" id="ARBA00023033"/>
    </source>
</evidence>
<keyword evidence="3" id="KW-0274">FAD</keyword>
<keyword evidence="5" id="KW-0503">Monooxygenase</keyword>
<dbReference type="Pfam" id="PF01494">
    <property type="entry name" value="FAD_binding_3"/>
    <property type="match status" value="2"/>
</dbReference>
<dbReference type="STRING" id="1237896.T0JTF3"/>
<protein>
    <submittedName>
        <fullName evidence="7">FAD binding domain-containing protein</fullName>
    </submittedName>
</protein>
<evidence type="ECO:0000313" key="7">
    <source>
        <dbReference type="EMBL" id="EQB43763.1"/>
    </source>
</evidence>
<organism evidence="7 8">
    <name type="scientific">Colletotrichum gloeosporioides (strain Cg-14)</name>
    <name type="common">Anthracnose fungus</name>
    <name type="synonym">Glomerella cingulata</name>
    <dbReference type="NCBI Taxonomy" id="1237896"/>
    <lineage>
        <taxon>Eukaryota</taxon>
        <taxon>Fungi</taxon>
        <taxon>Dikarya</taxon>
        <taxon>Ascomycota</taxon>
        <taxon>Pezizomycotina</taxon>
        <taxon>Sordariomycetes</taxon>
        <taxon>Hypocreomycetidae</taxon>
        <taxon>Glomerellales</taxon>
        <taxon>Glomerellaceae</taxon>
        <taxon>Colletotrichum</taxon>
        <taxon>Colletotrichum gloeosporioides species complex</taxon>
    </lineage>
</organism>
<dbReference type="SUPFAM" id="SSF51905">
    <property type="entry name" value="FAD/NAD(P)-binding domain"/>
    <property type="match status" value="1"/>
</dbReference>
<evidence type="ECO:0000256" key="3">
    <source>
        <dbReference type="ARBA" id="ARBA00022827"/>
    </source>
</evidence>
<evidence type="ECO:0000256" key="4">
    <source>
        <dbReference type="ARBA" id="ARBA00023002"/>
    </source>
</evidence>
<evidence type="ECO:0000256" key="2">
    <source>
        <dbReference type="ARBA" id="ARBA00022630"/>
    </source>
</evidence>
<dbReference type="GO" id="GO:0004497">
    <property type="term" value="F:monooxygenase activity"/>
    <property type="evidence" value="ECO:0007669"/>
    <property type="project" value="UniProtKB-KW"/>
</dbReference>
<dbReference type="InterPro" id="IPR050493">
    <property type="entry name" value="FAD-dep_Monooxygenase_BioMet"/>
</dbReference>
<dbReference type="Gene3D" id="3.50.50.60">
    <property type="entry name" value="FAD/NAD(P)-binding domain"/>
    <property type="match status" value="1"/>
</dbReference>
<dbReference type="Proteomes" id="UP000015530">
    <property type="component" value="Unassembled WGS sequence"/>
</dbReference>
<feature type="domain" description="FAD-binding" evidence="6">
    <location>
        <begin position="302"/>
        <end position="365"/>
    </location>
</feature>
<feature type="domain" description="FAD-binding" evidence="6">
    <location>
        <begin position="8"/>
        <end position="167"/>
    </location>
</feature>
<dbReference type="OMA" id="DINASWT"/>
<comment type="similarity">
    <text evidence="1">Belongs to the paxM FAD-dependent monooxygenase family.</text>
</comment>
<dbReference type="HOGENOM" id="CLU_009665_19_3_1"/>
<keyword evidence="4" id="KW-0560">Oxidoreductase</keyword>
<dbReference type="AlphaFoldDB" id="T0JTF3"/>
<dbReference type="InterPro" id="IPR036188">
    <property type="entry name" value="FAD/NAD-bd_sf"/>
</dbReference>
<dbReference type="PRINTS" id="PR00420">
    <property type="entry name" value="RNGMNOXGNASE"/>
</dbReference>
<keyword evidence="2" id="KW-0285">Flavoprotein</keyword>
<evidence type="ECO:0000313" key="8">
    <source>
        <dbReference type="Proteomes" id="UP000015530"/>
    </source>
</evidence>
<reference evidence="8" key="1">
    <citation type="journal article" date="2013" name="Mol. Plant Microbe Interact.">
        <title>Global aspects of pacC regulation of pathogenicity genes in Colletotrichum gloeosporioides as revealed by transcriptome analysis.</title>
        <authorList>
            <person name="Alkan N."/>
            <person name="Meng X."/>
            <person name="Friedlander G."/>
            <person name="Reuveni E."/>
            <person name="Sukno S."/>
            <person name="Sherman A."/>
            <person name="Thon M."/>
            <person name="Fluhr R."/>
            <person name="Prusky D."/>
        </authorList>
    </citation>
    <scope>NUCLEOTIDE SEQUENCE [LARGE SCALE GENOMIC DNA]</scope>
    <source>
        <strain evidence="8">Cg-14</strain>
    </source>
</reference>